<feature type="region of interest" description="Disordered" evidence="13">
    <location>
        <begin position="1"/>
        <end position="23"/>
    </location>
</feature>
<dbReference type="GO" id="GO:0030170">
    <property type="term" value="F:pyridoxal phosphate binding"/>
    <property type="evidence" value="ECO:0007669"/>
    <property type="project" value="InterPro"/>
</dbReference>
<evidence type="ECO:0000256" key="4">
    <source>
        <dbReference type="ARBA" id="ARBA00022553"/>
    </source>
</evidence>
<dbReference type="CDD" id="cd04300">
    <property type="entry name" value="GT35_Glycogen_Phosphorylase"/>
    <property type="match status" value="1"/>
</dbReference>
<dbReference type="FunFam" id="3.40.50.2000:FF:000153">
    <property type="entry name" value="Alpha-1,4 glucan phosphorylase"/>
    <property type="match status" value="1"/>
</dbReference>
<dbReference type="InterPro" id="IPR000811">
    <property type="entry name" value="Glyco_trans_35"/>
</dbReference>
<evidence type="ECO:0000256" key="8">
    <source>
        <dbReference type="ARBA" id="ARBA00022898"/>
    </source>
</evidence>
<dbReference type="Pfam" id="PF00343">
    <property type="entry name" value="Phosphorylase"/>
    <property type="match status" value="1"/>
</dbReference>
<dbReference type="GO" id="GO:0008184">
    <property type="term" value="F:glycogen phosphorylase activity"/>
    <property type="evidence" value="ECO:0007669"/>
    <property type="project" value="InterPro"/>
</dbReference>
<dbReference type="AlphaFoldDB" id="A0A1A8Y092"/>
<evidence type="ECO:0000256" key="3">
    <source>
        <dbReference type="ARBA" id="ARBA00006047"/>
    </source>
</evidence>
<dbReference type="PROSITE" id="PS00102">
    <property type="entry name" value="PHOSPHORYLASE"/>
    <property type="match status" value="1"/>
</dbReference>
<sequence>MNDQHRDACSASPPKDSLPLVGQEDRRTGLSVDALKRAVLDKLVYSQARFPAVATRRDCFQALAQAVRDRLLQRWVQTARTYREQGSRTVCYMSAEFLIGPQLGNNLINLGIHDNARQALQELGLDLDVLLDQEEEPGLGNGGLGRLAACYLDSLATLEIPAIGYGIRYEFGIFTQAIRDGCQVELTDKWLRSGSPWLIHRPNIAFDIKLGGHTERQYDVRGSRRLRVQWVPSKLVRGTAWDMPVLGYGVNTPNRLRLWSAEAPEEFDFAAFNAGNYDEAVNAQISSETITKVLYPNDETEAGQILRLEQQYFFVSCSLQDMIRLQLQREPNLDRFNEKFVVQLNDTHPSIAVAELMRLLVDEFAMEWDPAWAITSRTFAYTNHTLLPEALEKWRLPLFQRVLPRHFEIICEINERFLDDVRIHFPGDDARLRRMSLIDEDGPRYVRMAHLAVAGSFAVNGVAALHTELLKSDVLKDFHEMWPEKFSNKTNGVTPRRFVLLANPAMSKLITETIGSGWPTDMERLRELEPHADDAGFREAWRGIKTHNKNNLVHEIKRVAHVDVDPASMFDVQVKRIHEYKRQHLNLLHVVSLYKRLKDNPNLAVAPRTVIFGGKAAPGYFMAKLMIRLVIAVADVIARDPAMRGKLQVVFFPNYNVKNAHLIFPGSDLSEQISLAGKEASGTGNMKFQMNGALTIGTLDGANVEIREQVGDDNFFLFGMNTPEVKELRNRGYRPRTYYETNPHLREVIDLIASGFFTKGDREVFRPLIEHLLDHDEYMLMADFQSYIDCQARVSEAYLDPERWSRMSVLNVARSGFFSSDRAIREYCDEIWKVKPVRIELTELSADDMKFTRATAGVR</sequence>
<dbReference type="Proteomes" id="UP000199169">
    <property type="component" value="Unassembled WGS sequence"/>
</dbReference>
<dbReference type="EC" id="2.4.1.1" evidence="12"/>
<evidence type="ECO:0000313" key="14">
    <source>
        <dbReference type="EMBL" id="SBT09738.1"/>
    </source>
</evidence>
<keyword evidence="4" id="KW-0597">Phosphoprotein</keyword>
<dbReference type="InterPro" id="IPR035090">
    <property type="entry name" value="Pyridoxal_P_attach_site"/>
</dbReference>
<comment type="function">
    <text evidence="10">Phosphorylase is an important allosteric enzyme in carbohydrate metabolism. Enzymes from different sources differ in their regulatory mechanisms and in their natural substrates. However, all known phosphorylases share catalytic and structural properties.</text>
</comment>
<evidence type="ECO:0000256" key="6">
    <source>
        <dbReference type="ARBA" id="ARBA00022676"/>
    </source>
</evidence>
<dbReference type="SUPFAM" id="SSF53756">
    <property type="entry name" value="UDP-Glycosyltransferase/glycogen phosphorylase"/>
    <property type="match status" value="1"/>
</dbReference>
<dbReference type="FunFam" id="3.40.50.2000:FF:000005">
    <property type="entry name" value="Alpha-1,4 glucan phosphorylase"/>
    <property type="match status" value="1"/>
</dbReference>
<keyword evidence="7 12" id="KW-0808">Transferase</keyword>
<keyword evidence="6 12" id="KW-0328">Glycosyltransferase</keyword>
<evidence type="ECO:0000256" key="11">
    <source>
        <dbReference type="PIRSR" id="PIRSR000460-1"/>
    </source>
</evidence>
<dbReference type="PIRSF" id="PIRSF000460">
    <property type="entry name" value="Pprylas_GlgP"/>
    <property type="match status" value="1"/>
</dbReference>
<evidence type="ECO:0000256" key="10">
    <source>
        <dbReference type="ARBA" id="ARBA00025174"/>
    </source>
</evidence>
<keyword evidence="15" id="KW-1185">Reference proteome</keyword>
<proteinExistence type="inferred from homology"/>
<dbReference type="NCBIfam" id="TIGR02093">
    <property type="entry name" value="P_ylase"/>
    <property type="match status" value="1"/>
</dbReference>
<reference evidence="14 15" key="1">
    <citation type="submission" date="2016-06" db="EMBL/GenBank/DDBJ databases">
        <authorList>
            <person name="Kjaerup R.B."/>
            <person name="Dalgaard T.S."/>
            <person name="Juul-Madsen H.R."/>
        </authorList>
    </citation>
    <scope>NUCLEOTIDE SEQUENCE [LARGE SCALE GENOMIC DNA]</scope>
    <source>
        <strain evidence="14">3</strain>
    </source>
</reference>
<evidence type="ECO:0000256" key="12">
    <source>
        <dbReference type="RuleBase" id="RU000587"/>
    </source>
</evidence>
<comment type="similarity">
    <text evidence="3 12">Belongs to the glycogen phosphorylase family.</text>
</comment>
<evidence type="ECO:0000313" key="15">
    <source>
        <dbReference type="Proteomes" id="UP000199169"/>
    </source>
</evidence>
<dbReference type="GO" id="GO:0005737">
    <property type="term" value="C:cytoplasm"/>
    <property type="evidence" value="ECO:0007669"/>
    <property type="project" value="TreeGrafter"/>
</dbReference>
<name>A0A1A8Y092_9PROT</name>
<evidence type="ECO:0000256" key="7">
    <source>
        <dbReference type="ARBA" id="ARBA00022679"/>
    </source>
</evidence>
<evidence type="ECO:0000256" key="2">
    <source>
        <dbReference type="ARBA" id="ARBA00001933"/>
    </source>
</evidence>
<dbReference type="GO" id="GO:0005980">
    <property type="term" value="P:glycogen catabolic process"/>
    <property type="evidence" value="ECO:0007669"/>
    <property type="project" value="TreeGrafter"/>
</dbReference>
<dbReference type="RefSeq" id="WP_186408987.1">
    <property type="nucleotide sequence ID" value="NZ_FLQX01000156.1"/>
</dbReference>
<organism evidence="14 15">
    <name type="scientific">Candidatus Accumulibacter aalborgensis</name>
    <dbReference type="NCBI Taxonomy" id="1860102"/>
    <lineage>
        <taxon>Bacteria</taxon>
        <taxon>Pseudomonadati</taxon>
        <taxon>Pseudomonadota</taxon>
        <taxon>Betaproteobacteria</taxon>
        <taxon>Candidatus Accumulibacter</taxon>
    </lineage>
</organism>
<keyword evidence="8 11" id="KW-0663">Pyridoxal phosphate</keyword>
<dbReference type="InterPro" id="IPR011833">
    <property type="entry name" value="Glycg_phsphrylas"/>
</dbReference>
<dbReference type="STRING" id="1860102.ACCAA_760030"/>
<evidence type="ECO:0000256" key="13">
    <source>
        <dbReference type="SAM" id="MobiDB-lite"/>
    </source>
</evidence>
<dbReference type="Gene3D" id="3.40.50.2000">
    <property type="entry name" value="Glycogen Phosphorylase B"/>
    <property type="match status" value="2"/>
</dbReference>
<comment type="catalytic activity">
    <reaction evidence="1 12">
        <text>[(1-&gt;4)-alpha-D-glucosyl](n) + phosphate = [(1-&gt;4)-alpha-D-glucosyl](n-1) + alpha-D-glucose 1-phosphate</text>
        <dbReference type="Rhea" id="RHEA:41732"/>
        <dbReference type="Rhea" id="RHEA-COMP:9584"/>
        <dbReference type="Rhea" id="RHEA-COMP:9586"/>
        <dbReference type="ChEBI" id="CHEBI:15444"/>
        <dbReference type="ChEBI" id="CHEBI:43474"/>
        <dbReference type="ChEBI" id="CHEBI:58601"/>
        <dbReference type="EC" id="2.4.1.1"/>
    </reaction>
</comment>
<keyword evidence="9 12" id="KW-0119">Carbohydrate metabolism</keyword>
<evidence type="ECO:0000256" key="5">
    <source>
        <dbReference type="ARBA" id="ARBA00022600"/>
    </source>
</evidence>
<feature type="modified residue" description="N6-(pyridoxal phosphate)lysine" evidence="11">
    <location>
        <position position="687"/>
    </location>
</feature>
<evidence type="ECO:0000256" key="1">
    <source>
        <dbReference type="ARBA" id="ARBA00001275"/>
    </source>
</evidence>
<dbReference type="PANTHER" id="PTHR11468:SF3">
    <property type="entry name" value="GLYCOGEN PHOSPHORYLASE, LIVER FORM"/>
    <property type="match status" value="1"/>
</dbReference>
<gene>
    <name evidence="14" type="primary">glgP</name>
    <name evidence="14" type="ORF">ACCAA_760030</name>
</gene>
<evidence type="ECO:0000256" key="9">
    <source>
        <dbReference type="ARBA" id="ARBA00023277"/>
    </source>
</evidence>
<accession>A0A1A8Y092</accession>
<dbReference type="PANTHER" id="PTHR11468">
    <property type="entry name" value="GLYCOGEN PHOSPHORYLASE"/>
    <property type="match status" value="1"/>
</dbReference>
<protein>
    <recommendedName>
        <fullName evidence="12">Alpha-1,4 glucan phosphorylase</fullName>
        <ecNumber evidence="12">2.4.1.1</ecNumber>
    </recommendedName>
</protein>
<dbReference type="EMBL" id="FLQX01000156">
    <property type="protein sequence ID" value="SBT09738.1"/>
    <property type="molecule type" value="Genomic_DNA"/>
</dbReference>
<keyword evidence="5" id="KW-0321">Glycogen metabolism</keyword>
<comment type="function">
    <text evidence="12">Allosteric enzyme that catalyzes the rate-limiting step in glycogen catabolism, the phosphorolytic cleavage of glycogen to produce glucose-1-phosphate, and plays a central role in maintaining cellular and organismal glucose homeostasis.</text>
</comment>
<comment type="cofactor">
    <cofactor evidence="2 12">
        <name>pyridoxal 5'-phosphate</name>
        <dbReference type="ChEBI" id="CHEBI:597326"/>
    </cofactor>
</comment>